<dbReference type="EMBL" id="JASNQZ010000002">
    <property type="protein sequence ID" value="KAL0959681.1"/>
    <property type="molecule type" value="Genomic_DNA"/>
</dbReference>
<feature type="compositionally biased region" description="Polar residues" evidence="1">
    <location>
        <begin position="56"/>
        <end position="81"/>
    </location>
</feature>
<sequence>MSPVVVPKWKRNDNGSHWSSLSNSSVRSPTTSAIWEETTEASRAASPLTHHDAESTDFSLKSPVSATDSAGLPQSYSSASSYFLGPSPSSQRKDSVFSDTSARGGEYNYDPVSRPSSASSLYDDLVGRSQGLKLFRRRTQVASPTQDGGKEKQRRLPWGQSIAWFRRKVKSDTIFESEDYYECVLSLCVLKVYLLMQ</sequence>
<organism evidence="2 3">
    <name type="scientific">Hohenbuehelia grisea</name>
    <dbReference type="NCBI Taxonomy" id="104357"/>
    <lineage>
        <taxon>Eukaryota</taxon>
        <taxon>Fungi</taxon>
        <taxon>Dikarya</taxon>
        <taxon>Basidiomycota</taxon>
        <taxon>Agaricomycotina</taxon>
        <taxon>Agaricomycetes</taxon>
        <taxon>Agaricomycetidae</taxon>
        <taxon>Agaricales</taxon>
        <taxon>Pleurotineae</taxon>
        <taxon>Pleurotaceae</taxon>
        <taxon>Hohenbuehelia</taxon>
    </lineage>
</organism>
<keyword evidence="3" id="KW-1185">Reference proteome</keyword>
<reference evidence="3" key="1">
    <citation type="submission" date="2024-06" db="EMBL/GenBank/DDBJ databases">
        <title>Multi-omics analyses provide insights into the biosynthesis of the anticancer antibiotic pleurotin in Hohenbuehelia grisea.</title>
        <authorList>
            <person name="Weaver J.A."/>
            <person name="Alberti F."/>
        </authorList>
    </citation>
    <scope>NUCLEOTIDE SEQUENCE [LARGE SCALE GENOMIC DNA]</scope>
    <source>
        <strain evidence="3">T-177</strain>
    </source>
</reference>
<evidence type="ECO:0000313" key="2">
    <source>
        <dbReference type="EMBL" id="KAL0959681.1"/>
    </source>
</evidence>
<evidence type="ECO:0000313" key="3">
    <source>
        <dbReference type="Proteomes" id="UP001556367"/>
    </source>
</evidence>
<gene>
    <name evidence="2" type="ORF">HGRIS_011379</name>
</gene>
<comment type="caution">
    <text evidence="2">The sequence shown here is derived from an EMBL/GenBank/DDBJ whole genome shotgun (WGS) entry which is preliminary data.</text>
</comment>
<name>A0ABR3JX37_9AGAR</name>
<accession>A0ABR3JX37</accession>
<evidence type="ECO:0000256" key="1">
    <source>
        <dbReference type="SAM" id="MobiDB-lite"/>
    </source>
</evidence>
<proteinExistence type="predicted"/>
<feature type="compositionally biased region" description="Low complexity" evidence="1">
    <location>
        <begin position="16"/>
        <end position="32"/>
    </location>
</feature>
<protein>
    <submittedName>
        <fullName evidence="2">Uncharacterized protein</fullName>
    </submittedName>
</protein>
<feature type="region of interest" description="Disordered" evidence="1">
    <location>
        <begin position="1"/>
        <end position="121"/>
    </location>
</feature>
<dbReference type="Proteomes" id="UP001556367">
    <property type="component" value="Unassembled WGS sequence"/>
</dbReference>